<dbReference type="EMBL" id="GISG01168057">
    <property type="protein sequence ID" value="MBA4651082.1"/>
    <property type="molecule type" value="Transcribed_RNA"/>
</dbReference>
<sequence length="126" mass="14099">MDCRGSWPRRLGSDPYIMLWLMSRFLIPGGRSTFEKSNLKRLLLKSMVVKPVFLLPNKNDASPVNSLLDKSSAASLALPKDLGIEPDSLLKERSRLSWGFLNEPKLSGMDPVSWFCLRSSSLSRGS</sequence>
<proteinExistence type="predicted"/>
<protein>
    <submittedName>
        <fullName evidence="1">Uncharacterized protein</fullName>
    </submittedName>
</protein>
<reference evidence="1" key="2">
    <citation type="submission" date="2020-07" db="EMBL/GenBank/DDBJ databases">
        <authorList>
            <person name="Vera ALvarez R."/>
            <person name="Arias-Moreno D.M."/>
            <person name="Jimenez-Jacinto V."/>
            <person name="Jimenez-Bremont J.F."/>
            <person name="Swaminathan K."/>
            <person name="Moose S.P."/>
            <person name="Guerrero-Gonzalez M.L."/>
            <person name="Marino-Ramirez L."/>
            <person name="Landsman D."/>
            <person name="Rodriguez-Kessler M."/>
            <person name="Delgado-Sanchez P."/>
        </authorList>
    </citation>
    <scope>NUCLEOTIDE SEQUENCE</scope>
    <source>
        <tissue evidence="1">Cladode</tissue>
    </source>
</reference>
<accession>A0A7C9DTU7</accession>
<dbReference type="AlphaFoldDB" id="A0A7C9DTU7"/>
<organism evidence="1">
    <name type="scientific">Opuntia streptacantha</name>
    <name type="common">Prickly pear cactus</name>
    <name type="synonym">Opuntia cardona</name>
    <dbReference type="NCBI Taxonomy" id="393608"/>
    <lineage>
        <taxon>Eukaryota</taxon>
        <taxon>Viridiplantae</taxon>
        <taxon>Streptophyta</taxon>
        <taxon>Embryophyta</taxon>
        <taxon>Tracheophyta</taxon>
        <taxon>Spermatophyta</taxon>
        <taxon>Magnoliopsida</taxon>
        <taxon>eudicotyledons</taxon>
        <taxon>Gunneridae</taxon>
        <taxon>Pentapetalae</taxon>
        <taxon>Caryophyllales</taxon>
        <taxon>Cactineae</taxon>
        <taxon>Cactaceae</taxon>
        <taxon>Opuntioideae</taxon>
        <taxon>Opuntia</taxon>
    </lineage>
</organism>
<reference evidence="1" key="1">
    <citation type="journal article" date="2013" name="J. Plant Res.">
        <title>Effect of fungi and light on seed germination of three Opuntia species from semiarid lands of central Mexico.</title>
        <authorList>
            <person name="Delgado-Sanchez P."/>
            <person name="Jimenez-Bremont J.F."/>
            <person name="Guerrero-Gonzalez Mde L."/>
            <person name="Flores J."/>
        </authorList>
    </citation>
    <scope>NUCLEOTIDE SEQUENCE</scope>
    <source>
        <tissue evidence="1">Cladode</tissue>
    </source>
</reference>
<evidence type="ECO:0000313" key="1">
    <source>
        <dbReference type="EMBL" id="MBA4651082.1"/>
    </source>
</evidence>
<name>A0A7C9DTU7_OPUST</name>